<reference evidence="2 3" key="1">
    <citation type="submission" date="2012-06" db="EMBL/GenBank/DDBJ databases">
        <title>Complete sequence of Thiocystis violascens DSM 198.</title>
        <authorList>
            <consortium name="US DOE Joint Genome Institute"/>
            <person name="Lucas S."/>
            <person name="Han J."/>
            <person name="Lapidus A."/>
            <person name="Cheng J.-F."/>
            <person name="Goodwin L."/>
            <person name="Pitluck S."/>
            <person name="Peters L."/>
            <person name="Ovchinnikova G."/>
            <person name="Teshima H."/>
            <person name="Detter J.C."/>
            <person name="Han C."/>
            <person name="Tapia R."/>
            <person name="Land M."/>
            <person name="Hauser L."/>
            <person name="Kyrpides N."/>
            <person name="Ivanova N."/>
            <person name="Pagani I."/>
            <person name="Vogl K."/>
            <person name="Liu Z."/>
            <person name="Frigaard N.-U."/>
            <person name="Bryant D."/>
            <person name="Woyke T."/>
        </authorList>
    </citation>
    <scope>NUCLEOTIDE SEQUENCE [LARGE SCALE GENOMIC DNA]</scope>
    <source>
        <strain evidence="3">ATCC 17096 / DSM 198 / 6111</strain>
    </source>
</reference>
<proteinExistence type="predicted"/>
<sequence length="72" mass="7531">MAIPFPTHEPSRQTPQQAIQDLGASLAIVNAPDVDQSILQGIGYTDSFGAVPGGEGQQQPFGEPLSERGSKP</sequence>
<gene>
    <name evidence="2" type="ordered locus">Thivi_2637</name>
</gene>
<name>I3YC50_THIV6</name>
<dbReference type="KEGG" id="tvi:Thivi_2637"/>
<dbReference type="EMBL" id="CP003154">
    <property type="protein sequence ID" value="AFL74568.1"/>
    <property type="molecule type" value="Genomic_DNA"/>
</dbReference>
<evidence type="ECO:0000313" key="3">
    <source>
        <dbReference type="Proteomes" id="UP000006062"/>
    </source>
</evidence>
<feature type="region of interest" description="Disordered" evidence="1">
    <location>
        <begin position="49"/>
        <end position="72"/>
    </location>
</feature>
<organism evidence="2 3">
    <name type="scientific">Thiocystis violascens (strain ATCC 17096 / DSM 198 / 6111)</name>
    <name type="common">Chromatium violascens</name>
    <dbReference type="NCBI Taxonomy" id="765911"/>
    <lineage>
        <taxon>Bacteria</taxon>
        <taxon>Pseudomonadati</taxon>
        <taxon>Pseudomonadota</taxon>
        <taxon>Gammaproteobacteria</taxon>
        <taxon>Chromatiales</taxon>
        <taxon>Chromatiaceae</taxon>
        <taxon>Thiocystis</taxon>
    </lineage>
</organism>
<dbReference type="HOGENOM" id="CLU_2721057_0_0_6"/>
<dbReference type="AlphaFoldDB" id="I3YC50"/>
<evidence type="ECO:0000313" key="2">
    <source>
        <dbReference type="EMBL" id="AFL74568.1"/>
    </source>
</evidence>
<evidence type="ECO:0000256" key="1">
    <source>
        <dbReference type="SAM" id="MobiDB-lite"/>
    </source>
</evidence>
<dbReference type="RefSeq" id="WP_014779010.1">
    <property type="nucleotide sequence ID" value="NC_018012.1"/>
</dbReference>
<keyword evidence="3" id="KW-1185">Reference proteome</keyword>
<dbReference type="Proteomes" id="UP000006062">
    <property type="component" value="Chromosome"/>
</dbReference>
<accession>I3YC50</accession>
<protein>
    <submittedName>
        <fullName evidence="2">Uncharacterized protein</fullName>
    </submittedName>
</protein>